<accession>A0A075FH22</accession>
<dbReference type="InterPro" id="IPR009008">
    <property type="entry name" value="Val/Leu/Ile-tRNA-synth_edit"/>
</dbReference>
<dbReference type="GO" id="GO:0006438">
    <property type="term" value="P:valyl-tRNA aminoacylation"/>
    <property type="evidence" value="ECO:0007669"/>
    <property type="project" value="InterPro"/>
</dbReference>
<keyword evidence="6 11" id="KW-0030">Aminoacyl-tRNA synthetase</keyword>
<keyword evidence="4" id="KW-0067">ATP-binding</keyword>
<dbReference type="SUPFAM" id="SSF52374">
    <property type="entry name" value="Nucleotidylyl transferase"/>
    <property type="match status" value="1"/>
</dbReference>
<evidence type="ECO:0000256" key="3">
    <source>
        <dbReference type="ARBA" id="ARBA00022741"/>
    </source>
</evidence>
<evidence type="ECO:0000259" key="10">
    <source>
        <dbReference type="Pfam" id="PF08264"/>
    </source>
</evidence>
<dbReference type="Pfam" id="PF08264">
    <property type="entry name" value="Anticodon_1"/>
    <property type="match status" value="1"/>
</dbReference>
<dbReference type="EMBL" id="KF900316">
    <property type="protein sequence ID" value="AIE90690.1"/>
    <property type="molecule type" value="Genomic_DNA"/>
</dbReference>
<evidence type="ECO:0000256" key="4">
    <source>
        <dbReference type="ARBA" id="ARBA00022840"/>
    </source>
</evidence>
<dbReference type="PRINTS" id="PR00986">
    <property type="entry name" value="TRNASYNTHVAL"/>
</dbReference>
<dbReference type="GO" id="GO:0004832">
    <property type="term" value="F:valine-tRNA ligase activity"/>
    <property type="evidence" value="ECO:0007669"/>
    <property type="project" value="UniProtKB-EC"/>
</dbReference>
<organism evidence="11">
    <name type="scientific">uncultured marine thaumarchaeote AD1000_05_B01</name>
    <dbReference type="NCBI Taxonomy" id="1455883"/>
    <lineage>
        <taxon>Archaea</taxon>
        <taxon>Nitrososphaerota</taxon>
        <taxon>environmental samples</taxon>
    </lineage>
</organism>
<dbReference type="PANTHER" id="PTHR11946">
    <property type="entry name" value="VALYL-TRNA SYNTHETASES"/>
    <property type="match status" value="1"/>
</dbReference>
<sequence>MKNLGLSCDFDNYYRTDSEEYRALTQSTFIELWKNDSIYLATRPNNYDWVTGTTIADAEIIYEELPTKLVHMKFKVEGKNVIIASTRPELLCACKTIIVNPDDERYSDLVGKKVTVPISNQEVQIQTHHSAEMEFGSGAVMVCSYGDQNDVALFRELNLEEVVAIGQDGRLTEAAGAYAGLKPKQARTKIIEDLEGGGFIEKIEEISHRTPVSERSKTPIEIIPMEEYYLKQKESVGKMRELGAQIKFYPEMHQQILMNWLDSIKIDWPISRRRFYGTEIPIWYCKKCSEPYLPEPGKYYRPWSEPCPAEKCSKCDSTEFVGEERTFDTWMDSSVSPLFITKFKKDEEFFKRTYPTGVRPQAKDIVRTWLYYTLLRCENLTGEKPWSEAWVMGYGLDEKGMKMSKSKGNALDPLPIIEKFGADTFRFWSASEVNHGSDFRCSEQKIDSTKKFLTKLWNVSRFLSSFPIIESTNLADTDKWIISELDKLVKDCKVGFDQYNFFIPATAIREFTWNVFAAQYIEMAKARAYGIEFSDAERDGAIYTLHKVLSTLLKLLAPITPYITDFLWQTLYSDKSIHTEQQAKEESNEDLTQHTQAISDFNSKVWNEKKEKGLSLKDSIKIEIPKELEIFKKDLVAMHHLEI</sequence>
<dbReference type="InterPro" id="IPR002300">
    <property type="entry name" value="aa-tRNA-synth_Ia"/>
</dbReference>
<dbReference type="InterPro" id="IPR033705">
    <property type="entry name" value="Anticodon_Ia_Val"/>
</dbReference>
<feature type="domain" description="Aminoacyl-tRNA synthetase class Ia" evidence="9">
    <location>
        <begin position="1"/>
        <end position="439"/>
    </location>
</feature>
<dbReference type="AlphaFoldDB" id="A0A075FH22"/>
<dbReference type="InterPro" id="IPR014729">
    <property type="entry name" value="Rossmann-like_a/b/a_fold"/>
</dbReference>
<dbReference type="InterPro" id="IPR013155">
    <property type="entry name" value="M/V/L/I-tRNA-synth_anticd-bd"/>
</dbReference>
<dbReference type="Pfam" id="PF00133">
    <property type="entry name" value="tRNA-synt_1"/>
    <property type="match status" value="1"/>
</dbReference>
<dbReference type="CDD" id="cd07962">
    <property type="entry name" value="Anticodon_Ia_Val"/>
    <property type="match status" value="1"/>
</dbReference>
<dbReference type="FunFam" id="3.40.50.620:FF:000362">
    <property type="entry name" value="Valyl-tRNA synthetase"/>
    <property type="match status" value="1"/>
</dbReference>
<dbReference type="Gene3D" id="3.40.50.620">
    <property type="entry name" value="HUPs"/>
    <property type="match status" value="2"/>
</dbReference>
<keyword evidence="2 11" id="KW-0436">Ligase</keyword>
<evidence type="ECO:0000256" key="1">
    <source>
        <dbReference type="ARBA" id="ARBA00013169"/>
    </source>
</evidence>
<gene>
    <name evidence="11" type="primary">VARS</name>
    <name evidence="11" type="synonym">valS</name>
</gene>
<dbReference type="Gene3D" id="1.10.730.10">
    <property type="entry name" value="Isoleucyl-tRNA Synthetase, Domain 1"/>
    <property type="match status" value="1"/>
</dbReference>
<evidence type="ECO:0000256" key="2">
    <source>
        <dbReference type="ARBA" id="ARBA00022598"/>
    </source>
</evidence>
<proteinExistence type="predicted"/>
<comment type="catalytic activity">
    <reaction evidence="8">
        <text>tRNA(Val) + L-valine + ATP = L-valyl-tRNA(Val) + AMP + diphosphate</text>
        <dbReference type="Rhea" id="RHEA:10704"/>
        <dbReference type="Rhea" id="RHEA-COMP:9672"/>
        <dbReference type="Rhea" id="RHEA-COMP:9708"/>
        <dbReference type="ChEBI" id="CHEBI:30616"/>
        <dbReference type="ChEBI" id="CHEBI:33019"/>
        <dbReference type="ChEBI" id="CHEBI:57762"/>
        <dbReference type="ChEBI" id="CHEBI:78442"/>
        <dbReference type="ChEBI" id="CHEBI:78537"/>
        <dbReference type="ChEBI" id="CHEBI:456215"/>
        <dbReference type="EC" id="6.1.1.9"/>
    </reaction>
</comment>
<dbReference type="GO" id="GO:0005829">
    <property type="term" value="C:cytosol"/>
    <property type="evidence" value="ECO:0007669"/>
    <property type="project" value="TreeGrafter"/>
</dbReference>
<evidence type="ECO:0000259" key="9">
    <source>
        <dbReference type="Pfam" id="PF00133"/>
    </source>
</evidence>
<reference evidence="11" key="1">
    <citation type="journal article" date="2014" name="Genome Biol. Evol.">
        <title>Pangenome evidence for extensive interdomain horizontal transfer affecting lineage core and shell genes in uncultured planktonic thaumarchaeota and euryarchaeota.</title>
        <authorList>
            <person name="Deschamps P."/>
            <person name="Zivanovic Y."/>
            <person name="Moreira D."/>
            <person name="Rodriguez-Valera F."/>
            <person name="Lopez-Garcia P."/>
        </authorList>
    </citation>
    <scope>NUCLEOTIDE SEQUENCE</scope>
</reference>
<evidence type="ECO:0000313" key="11">
    <source>
        <dbReference type="EMBL" id="AIE90690.1"/>
    </source>
</evidence>
<feature type="domain" description="Methionyl/Valyl/Leucyl/Isoleucyl-tRNA synthetase anticodon-binding" evidence="10">
    <location>
        <begin position="478"/>
        <end position="624"/>
    </location>
</feature>
<dbReference type="InterPro" id="IPR002303">
    <property type="entry name" value="Valyl-tRNA_ligase"/>
</dbReference>
<evidence type="ECO:0000256" key="5">
    <source>
        <dbReference type="ARBA" id="ARBA00022917"/>
    </source>
</evidence>
<dbReference type="EC" id="6.1.1.9" evidence="1"/>
<dbReference type="SUPFAM" id="SSF47323">
    <property type="entry name" value="Anticodon-binding domain of a subclass of class I aminoacyl-tRNA synthetases"/>
    <property type="match status" value="1"/>
</dbReference>
<evidence type="ECO:0000256" key="6">
    <source>
        <dbReference type="ARBA" id="ARBA00023146"/>
    </source>
</evidence>
<evidence type="ECO:0000256" key="7">
    <source>
        <dbReference type="ARBA" id="ARBA00029936"/>
    </source>
</evidence>
<evidence type="ECO:0000256" key="8">
    <source>
        <dbReference type="ARBA" id="ARBA00047552"/>
    </source>
</evidence>
<name>A0A075FH22_9ARCH</name>
<dbReference type="PANTHER" id="PTHR11946:SF93">
    <property type="entry name" value="VALINE--TRNA LIGASE, CHLOROPLASTIC_MITOCHONDRIAL 2"/>
    <property type="match status" value="1"/>
</dbReference>
<protein>
    <recommendedName>
        <fullName evidence="1">valine--tRNA ligase</fullName>
        <ecNumber evidence="1">6.1.1.9</ecNumber>
    </recommendedName>
    <alternativeName>
        <fullName evidence="7">Valyl-tRNA synthetase</fullName>
    </alternativeName>
</protein>
<keyword evidence="3" id="KW-0547">Nucleotide-binding</keyword>
<dbReference type="GO" id="GO:0002161">
    <property type="term" value="F:aminoacyl-tRNA deacylase activity"/>
    <property type="evidence" value="ECO:0007669"/>
    <property type="project" value="InterPro"/>
</dbReference>
<dbReference type="NCBIfam" id="NF009687">
    <property type="entry name" value="PRK13208.1"/>
    <property type="match status" value="1"/>
</dbReference>
<dbReference type="SUPFAM" id="SSF50677">
    <property type="entry name" value="ValRS/IleRS/LeuRS editing domain"/>
    <property type="match status" value="1"/>
</dbReference>
<dbReference type="InterPro" id="IPR009080">
    <property type="entry name" value="tRNAsynth_Ia_anticodon-bd"/>
</dbReference>
<keyword evidence="5" id="KW-0648">Protein biosynthesis</keyword>
<dbReference type="GO" id="GO:0005524">
    <property type="term" value="F:ATP binding"/>
    <property type="evidence" value="ECO:0007669"/>
    <property type="project" value="UniProtKB-KW"/>
</dbReference>